<dbReference type="CDD" id="cd20736">
    <property type="entry name" value="PoNe_Nuclease"/>
    <property type="match status" value="1"/>
</dbReference>
<dbReference type="InterPro" id="IPR011335">
    <property type="entry name" value="Restrct_endonuc-II-like"/>
</dbReference>
<dbReference type="AlphaFoldDB" id="A0A4Y8U0K8"/>
<dbReference type="InterPro" id="IPR011856">
    <property type="entry name" value="tRNA_endonuc-like_dom_sf"/>
</dbReference>
<dbReference type="PANTHER" id="PTHR34039">
    <property type="entry name" value="UPF0102 PROTEIN YRAN"/>
    <property type="match status" value="1"/>
</dbReference>
<organism evidence="3 4">
    <name type="scientific">Glutamicibacter arilaitensis</name>
    <dbReference type="NCBI Taxonomy" id="256701"/>
    <lineage>
        <taxon>Bacteria</taxon>
        <taxon>Bacillati</taxon>
        <taxon>Actinomycetota</taxon>
        <taxon>Actinomycetes</taxon>
        <taxon>Micrococcales</taxon>
        <taxon>Micrococcaceae</taxon>
        <taxon>Glutamicibacter</taxon>
    </lineage>
</organism>
<dbReference type="PANTHER" id="PTHR34039:SF1">
    <property type="entry name" value="UPF0102 PROTEIN YRAN"/>
    <property type="match status" value="1"/>
</dbReference>
<protein>
    <recommendedName>
        <fullName evidence="2">UPF0102 protein EXY26_10340</fullName>
    </recommendedName>
</protein>
<comment type="similarity">
    <text evidence="1 2">Belongs to the UPF0102 family.</text>
</comment>
<dbReference type="Proteomes" id="UP000297638">
    <property type="component" value="Unassembled WGS sequence"/>
</dbReference>
<comment type="caution">
    <text evidence="3">The sequence shown here is derived from an EMBL/GenBank/DDBJ whole genome shotgun (WGS) entry which is preliminary data.</text>
</comment>
<dbReference type="SUPFAM" id="SSF52980">
    <property type="entry name" value="Restriction endonuclease-like"/>
    <property type="match status" value="1"/>
</dbReference>
<accession>A0A4Y8U0K8</accession>
<sequence>MQTAKQRLGAAGEQAAAEYLRCQHYEILERNWRSPAGELDLVARAGNGQIVAVEIKTRSSQRFGSGFDAISPAKFRRLNRLLILWAQSHRMFIVQLRVDIVEVYPCASGFTCQLHEDVHS</sequence>
<evidence type="ECO:0000256" key="2">
    <source>
        <dbReference type="HAMAP-Rule" id="MF_00048"/>
    </source>
</evidence>
<dbReference type="HAMAP" id="MF_00048">
    <property type="entry name" value="UPF0102"/>
    <property type="match status" value="1"/>
</dbReference>
<dbReference type="GO" id="GO:0003676">
    <property type="term" value="F:nucleic acid binding"/>
    <property type="evidence" value="ECO:0007669"/>
    <property type="project" value="InterPro"/>
</dbReference>
<evidence type="ECO:0000256" key="1">
    <source>
        <dbReference type="ARBA" id="ARBA00006738"/>
    </source>
</evidence>
<evidence type="ECO:0000313" key="4">
    <source>
        <dbReference type="Proteomes" id="UP000297638"/>
    </source>
</evidence>
<reference evidence="3 4" key="1">
    <citation type="submission" date="2019-03" db="EMBL/GenBank/DDBJ databases">
        <title>Glutamicibacter sp. LJH19 genome.</title>
        <authorList>
            <person name="Sinai Borker S."/>
            <person name="Kumar R."/>
        </authorList>
    </citation>
    <scope>NUCLEOTIDE SEQUENCE [LARGE SCALE GENOMIC DNA]</scope>
    <source>
        <strain evidence="3 4">LJH19</strain>
    </source>
</reference>
<proteinExistence type="inferred from homology"/>
<dbReference type="RefSeq" id="WP_134780289.1">
    <property type="nucleotide sequence ID" value="NZ_SPDS01000001.1"/>
</dbReference>
<gene>
    <name evidence="3" type="ORF">EXY26_10340</name>
</gene>
<dbReference type="EMBL" id="SPDS01000001">
    <property type="protein sequence ID" value="TFH57361.1"/>
    <property type="molecule type" value="Genomic_DNA"/>
</dbReference>
<dbReference type="Gene3D" id="3.40.1350.10">
    <property type="match status" value="1"/>
</dbReference>
<dbReference type="InterPro" id="IPR003509">
    <property type="entry name" value="UPF0102_YraN-like"/>
</dbReference>
<dbReference type="Pfam" id="PF02021">
    <property type="entry name" value="UPF0102"/>
    <property type="match status" value="1"/>
</dbReference>
<evidence type="ECO:0000313" key="3">
    <source>
        <dbReference type="EMBL" id="TFH57361.1"/>
    </source>
</evidence>
<name>A0A4Y8U0K8_9MICC</name>